<dbReference type="Proteomes" id="UP000231263">
    <property type="component" value="Unassembled WGS sequence"/>
</dbReference>
<sequence length="331" mass="37344">MFLHRLAKVKAPEIPPGMTWLNSKPQTMKGNSGKVILIDFWTYSCINCIRTIPHLREWQEKYGRYGFEVIGVHTPEFAFEKVEENVKKALKDLDIKYPVVLDSDYKIWNLYANRWWPRKFLIDATGSIVYDHIGEGGYAETESAIQKALMEVGILNLPVVAPDLSVGGGICYRTTPETYLGFLRGRYANAKDFIPNTEQAFTDEGAHEDDLIYLHGHFTVFSEKIAHTKKLPSATEYLALKYSAFSVNLVMGSSNNEYAEITVELDGQPLPEDMAGSDVIIKDGKAIVKVKNARMYRLIDSDTYHKGLLKLKTASNNIEMFAFTFGGCKGM</sequence>
<proteinExistence type="predicted"/>
<feature type="domain" description="Thioredoxin" evidence="1">
    <location>
        <begin position="5"/>
        <end position="150"/>
    </location>
</feature>
<dbReference type="GO" id="GO:0016491">
    <property type="term" value="F:oxidoreductase activity"/>
    <property type="evidence" value="ECO:0007669"/>
    <property type="project" value="InterPro"/>
</dbReference>
<dbReference type="InterPro" id="IPR013766">
    <property type="entry name" value="Thioredoxin_domain"/>
</dbReference>
<evidence type="ECO:0000313" key="3">
    <source>
        <dbReference type="Proteomes" id="UP000231263"/>
    </source>
</evidence>
<dbReference type="Gene3D" id="3.40.30.10">
    <property type="entry name" value="Glutaredoxin"/>
    <property type="match status" value="1"/>
</dbReference>
<dbReference type="InterPro" id="IPR050553">
    <property type="entry name" value="Thioredoxin_ResA/DsbE_sf"/>
</dbReference>
<evidence type="ECO:0000313" key="2">
    <source>
        <dbReference type="EMBL" id="PJA45911.1"/>
    </source>
</evidence>
<dbReference type="Pfam" id="PF17991">
    <property type="entry name" value="Thioredoxin_10"/>
    <property type="match status" value="1"/>
</dbReference>
<dbReference type="Gene3D" id="2.60.120.260">
    <property type="entry name" value="Galactose-binding domain-like"/>
    <property type="match status" value="1"/>
</dbReference>
<comment type="caution">
    <text evidence="2">The sequence shown here is derived from an EMBL/GenBank/DDBJ whole genome shotgun (WGS) entry which is preliminary data.</text>
</comment>
<protein>
    <submittedName>
        <fullName evidence="2">Thiol-disulfide isomerase</fullName>
    </submittedName>
</protein>
<name>A0A2M7XDE7_9BACT</name>
<dbReference type="SUPFAM" id="SSF52833">
    <property type="entry name" value="Thioredoxin-like"/>
    <property type="match status" value="1"/>
</dbReference>
<dbReference type="PANTHER" id="PTHR42852">
    <property type="entry name" value="THIOL:DISULFIDE INTERCHANGE PROTEIN DSBE"/>
    <property type="match status" value="1"/>
</dbReference>
<dbReference type="Pfam" id="PF08534">
    <property type="entry name" value="Redoxin"/>
    <property type="match status" value="1"/>
</dbReference>
<dbReference type="PROSITE" id="PS51352">
    <property type="entry name" value="THIOREDOXIN_2"/>
    <property type="match status" value="1"/>
</dbReference>
<reference evidence="3" key="1">
    <citation type="submission" date="2017-09" db="EMBL/GenBank/DDBJ databases">
        <title>Depth-based differentiation of microbial function through sediment-hosted aquifers and enrichment of novel symbionts in the deep terrestrial subsurface.</title>
        <authorList>
            <person name="Probst A.J."/>
            <person name="Ladd B."/>
            <person name="Jarett J.K."/>
            <person name="Geller-Mcgrath D.E."/>
            <person name="Sieber C.M.K."/>
            <person name="Emerson J.B."/>
            <person name="Anantharaman K."/>
            <person name="Thomas B.C."/>
            <person name="Malmstrom R."/>
            <person name="Stieglmeier M."/>
            <person name="Klingl A."/>
            <person name="Woyke T."/>
            <person name="Ryan C.M."/>
            <person name="Banfield J.F."/>
        </authorList>
    </citation>
    <scope>NUCLEOTIDE SEQUENCE [LARGE SCALE GENOMIC DNA]</scope>
</reference>
<dbReference type="InterPro" id="IPR041017">
    <property type="entry name" value="Thioredoxin_10"/>
</dbReference>
<dbReference type="InterPro" id="IPR036249">
    <property type="entry name" value="Thioredoxin-like_sf"/>
</dbReference>
<evidence type="ECO:0000259" key="1">
    <source>
        <dbReference type="PROSITE" id="PS51352"/>
    </source>
</evidence>
<dbReference type="EMBL" id="PFWT01000023">
    <property type="protein sequence ID" value="PJA45911.1"/>
    <property type="molecule type" value="Genomic_DNA"/>
</dbReference>
<accession>A0A2M7XDE7</accession>
<dbReference type="AlphaFoldDB" id="A0A2M7XDE7"/>
<gene>
    <name evidence="2" type="ORF">CO173_04335</name>
</gene>
<dbReference type="PANTHER" id="PTHR42852:SF13">
    <property type="entry name" value="PROTEIN DIPZ"/>
    <property type="match status" value="1"/>
</dbReference>
<dbReference type="GO" id="GO:0016853">
    <property type="term" value="F:isomerase activity"/>
    <property type="evidence" value="ECO:0007669"/>
    <property type="project" value="UniProtKB-KW"/>
</dbReference>
<dbReference type="InterPro" id="IPR013740">
    <property type="entry name" value="Redoxin"/>
</dbReference>
<organism evidence="2 3">
    <name type="scientific">Candidatus Uhrbacteria bacterium CG_4_9_14_3_um_filter_41_35</name>
    <dbReference type="NCBI Taxonomy" id="1975034"/>
    <lineage>
        <taxon>Bacteria</taxon>
        <taxon>Candidatus Uhriibacteriota</taxon>
    </lineage>
</organism>
<keyword evidence="2" id="KW-0413">Isomerase</keyword>